<organism evidence="1 2">
    <name type="scientific">Leucothrix arctica</name>
    <dbReference type="NCBI Taxonomy" id="1481894"/>
    <lineage>
        <taxon>Bacteria</taxon>
        <taxon>Pseudomonadati</taxon>
        <taxon>Pseudomonadota</taxon>
        <taxon>Gammaproteobacteria</taxon>
        <taxon>Thiotrichales</taxon>
        <taxon>Thiotrichaceae</taxon>
        <taxon>Leucothrix</taxon>
    </lineage>
</organism>
<dbReference type="EMBL" id="QGKL01000012">
    <property type="protein sequence ID" value="PWQ98313.1"/>
    <property type="molecule type" value="Genomic_DNA"/>
</dbReference>
<dbReference type="Proteomes" id="UP000245506">
    <property type="component" value="Unassembled WGS sequence"/>
</dbReference>
<gene>
    <name evidence="1" type="ORF">DKT75_04055</name>
</gene>
<comment type="caution">
    <text evidence="1">The sequence shown here is derived from an EMBL/GenBank/DDBJ whole genome shotgun (WGS) entry which is preliminary data.</text>
</comment>
<protein>
    <submittedName>
        <fullName evidence="1">Uncharacterized protein</fullName>
    </submittedName>
</protein>
<proteinExistence type="predicted"/>
<keyword evidence="2" id="KW-1185">Reference proteome</keyword>
<sequence length="335" mass="38648">MLFSRREQLPTLEPSFTQRFSSKLGQYLALSNTREVKQPKKKQMLNVHACYALLGEKTEDKQYKLTDLQQQLEKLAKLYEKKSNRRLGLEQLALATLKIDAEKEAEILRHRFFNQNFIDCRLFSNTTTSPLHLALLSDALNITTFTDTTAQAPVPEFKACRHMLNVMLNDVSMQDIETYYRDLRESCSEVMSERGVDAESLQSNWQLRMRYDNSSNSLLMKCMPIDMLRDTFKRQHKAAFGQTNSNQDILIEALEVTVSSEDEAAPGAPANSNYVKRFMQAWQINTDLTWSKTLDTTILDNDISYLECPVLHKIISSRLKESTESKVSDFFIQKI</sequence>
<reference evidence="1 2" key="1">
    <citation type="submission" date="2018-05" db="EMBL/GenBank/DDBJ databases">
        <title>Leucothrix arctica sp. nov., isolated from Arctic seawater.</title>
        <authorList>
            <person name="Choi A."/>
            <person name="Baek K."/>
        </authorList>
    </citation>
    <scope>NUCLEOTIDE SEQUENCE [LARGE SCALE GENOMIC DNA]</scope>
    <source>
        <strain evidence="1 2">IMCC9719</strain>
    </source>
</reference>
<evidence type="ECO:0000313" key="2">
    <source>
        <dbReference type="Proteomes" id="UP000245506"/>
    </source>
</evidence>
<evidence type="ECO:0000313" key="1">
    <source>
        <dbReference type="EMBL" id="PWQ98313.1"/>
    </source>
</evidence>
<dbReference type="OrthoDB" id="5624029at2"/>
<accession>A0A317CLI9</accession>
<name>A0A317CLI9_9GAMM</name>
<dbReference type="RefSeq" id="WP_109822154.1">
    <property type="nucleotide sequence ID" value="NZ_QGKL01000012.1"/>
</dbReference>
<dbReference type="AlphaFoldDB" id="A0A317CLI9"/>